<feature type="domain" description="DDE-1" evidence="1">
    <location>
        <begin position="331"/>
        <end position="421"/>
    </location>
</feature>
<dbReference type="PANTHER" id="PTHR19303:SF27">
    <property type="entry name" value="HTH CENPB-TYPE DOMAIN-CONTAINING PROTEIN"/>
    <property type="match status" value="1"/>
</dbReference>
<evidence type="ECO:0000259" key="1">
    <source>
        <dbReference type="Pfam" id="PF03184"/>
    </source>
</evidence>
<dbReference type="PANTHER" id="PTHR19303">
    <property type="entry name" value="TRANSPOSON"/>
    <property type="match status" value="1"/>
</dbReference>
<evidence type="ECO:0000313" key="2">
    <source>
        <dbReference type="EMBL" id="KAK1339615.1"/>
    </source>
</evidence>
<proteinExistence type="predicted"/>
<dbReference type="Proteomes" id="UP001177744">
    <property type="component" value="Unassembled WGS sequence"/>
</dbReference>
<dbReference type="GO" id="GO:0005634">
    <property type="term" value="C:nucleus"/>
    <property type="evidence" value="ECO:0007669"/>
    <property type="project" value="TreeGrafter"/>
</dbReference>
<dbReference type="EMBL" id="JAULJE010000008">
    <property type="protein sequence ID" value="KAK1339615.1"/>
    <property type="molecule type" value="Genomic_DNA"/>
</dbReference>
<dbReference type="InterPro" id="IPR050863">
    <property type="entry name" value="CenT-Element_Derived"/>
</dbReference>
<keyword evidence="3" id="KW-1185">Reference proteome</keyword>
<dbReference type="InterPro" id="IPR004875">
    <property type="entry name" value="DDE_SF_endonuclease_dom"/>
</dbReference>
<organism evidence="2 3">
    <name type="scientific">Cnephaeus nilssonii</name>
    <name type="common">Northern bat</name>
    <name type="synonym">Eptesicus nilssonii</name>
    <dbReference type="NCBI Taxonomy" id="3371016"/>
    <lineage>
        <taxon>Eukaryota</taxon>
        <taxon>Metazoa</taxon>
        <taxon>Chordata</taxon>
        <taxon>Craniata</taxon>
        <taxon>Vertebrata</taxon>
        <taxon>Euteleostomi</taxon>
        <taxon>Mammalia</taxon>
        <taxon>Eutheria</taxon>
        <taxon>Laurasiatheria</taxon>
        <taxon>Chiroptera</taxon>
        <taxon>Yangochiroptera</taxon>
        <taxon>Vespertilionidae</taxon>
        <taxon>Cnephaeus</taxon>
    </lineage>
</organism>
<accession>A0AA40LNK3</accession>
<dbReference type="Pfam" id="PF03184">
    <property type="entry name" value="DDE_1"/>
    <property type="match status" value="1"/>
</dbReference>
<name>A0AA40LNK3_CNENI</name>
<sequence>MLRPAPSCSMPAHVDPERLGVVPGPGCSGLHTGLQVQSGLAPEDTCPRKAGRLVPATAISKGQETVMKPDTLISKCVGEYSLFGNPQASWTPAACSALHLHFPSEAPPHLVIRTTLSHFFPRILHHGERLREERWIRGSSGQILSLSLLPSLCTLQNSLSTSAEEALEMVVSVHMSDLAAKYCMMKSTISTILKHKGAIKHADVAKGVKTPLESVLKVIHLRLVGSASINLRKEVPFKVVRHGEAASSNKVATDNFMTELQEYVKAEEFVPQQVFSCNETGLFWKKNAKEYAMPARQGSAQGLTLEPLPTKEDLHHTEIIARTQVSEGQADIIAVWNVMFDPSVEKLLWEKQSPRRALLVMNKAPGQPPGLEAELVEEHSFITVRFLPPNTTPLIQAMDQQVIFIFKKLYTKALLQRDFEGFEDEPMSVVEDIVALGKSMALEMDDDDVPQHEPTTKELQAIQREQQQTSAEELFSEEEEGRENIPTLLIKRILGKWGEMQSFIEKYHPDKEIANCALNLFNSTAVFHFSKC</sequence>
<protein>
    <recommendedName>
        <fullName evidence="1">DDE-1 domain-containing protein</fullName>
    </recommendedName>
</protein>
<dbReference type="GO" id="GO:0003677">
    <property type="term" value="F:DNA binding"/>
    <property type="evidence" value="ECO:0007669"/>
    <property type="project" value="TreeGrafter"/>
</dbReference>
<comment type="caution">
    <text evidence="2">The sequence shown here is derived from an EMBL/GenBank/DDBJ whole genome shotgun (WGS) entry which is preliminary data.</text>
</comment>
<evidence type="ECO:0000313" key="3">
    <source>
        <dbReference type="Proteomes" id="UP001177744"/>
    </source>
</evidence>
<dbReference type="AlphaFoldDB" id="A0AA40LNK3"/>
<reference evidence="2" key="1">
    <citation type="submission" date="2023-06" db="EMBL/GenBank/DDBJ databases">
        <title>Reference genome for the Northern bat (Eptesicus nilssonii), a most northern bat species.</title>
        <authorList>
            <person name="Laine V.N."/>
            <person name="Pulliainen A.T."/>
            <person name="Lilley T.M."/>
        </authorList>
    </citation>
    <scope>NUCLEOTIDE SEQUENCE</scope>
    <source>
        <strain evidence="2">BLF_Eptnil</strain>
        <tissue evidence="2">Kidney</tissue>
    </source>
</reference>
<gene>
    <name evidence="2" type="ORF">QTO34_018168</name>
</gene>